<dbReference type="Proteomes" id="UP001497700">
    <property type="component" value="Unassembled WGS sequence"/>
</dbReference>
<reference evidence="1 2" key="1">
    <citation type="journal article" date="2022" name="New Phytol.">
        <title>Ecological generalism drives hyperdiversity of secondary metabolite gene clusters in xylarialean endophytes.</title>
        <authorList>
            <person name="Franco M.E.E."/>
            <person name="Wisecaver J.H."/>
            <person name="Arnold A.E."/>
            <person name="Ju Y.M."/>
            <person name="Slot J.C."/>
            <person name="Ahrendt S."/>
            <person name="Moore L.P."/>
            <person name="Eastman K.E."/>
            <person name="Scott K."/>
            <person name="Konkel Z."/>
            <person name="Mondo S.J."/>
            <person name="Kuo A."/>
            <person name="Hayes R.D."/>
            <person name="Haridas S."/>
            <person name="Andreopoulos B."/>
            <person name="Riley R."/>
            <person name="LaButti K."/>
            <person name="Pangilinan J."/>
            <person name="Lipzen A."/>
            <person name="Amirebrahimi M."/>
            <person name="Yan J."/>
            <person name="Adam C."/>
            <person name="Keymanesh K."/>
            <person name="Ng V."/>
            <person name="Louie K."/>
            <person name="Northen T."/>
            <person name="Drula E."/>
            <person name="Henrissat B."/>
            <person name="Hsieh H.M."/>
            <person name="Youens-Clark K."/>
            <person name="Lutzoni F."/>
            <person name="Miadlikowska J."/>
            <person name="Eastwood D.C."/>
            <person name="Hamelin R.C."/>
            <person name="Grigoriev I.V."/>
            <person name="U'Ren J.M."/>
        </authorList>
    </citation>
    <scope>NUCLEOTIDE SEQUENCE [LARGE SCALE GENOMIC DNA]</scope>
    <source>
        <strain evidence="1 2">CBS 119005</strain>
    </source>
</reference>
<gene>
    <name evidence="1" type="ORF">F4820DRAFT_435222</name>
</gene>
<sequence>MDPVSAVGVAAAALQFAQLTVKVATRIAVFTILKDVSEDAEGPKAFVESLRNQLRLLNHVVRRIEEGLTSNKDKFRHDEVLELGEYVSNLNRHGEKLDKLLNKYLPSDDASTPARLLAALKSIAADIEIKSAMDRIKELHPGLQTFILTWAAFKDGAVLDTPDILGIGMEQDRQRSRFDAIYQVSRHEVRHFVDRPRVLDEIDRLLSSADTSHPRIAILQGMGGQGKTQLALRYCRNARSWNIHDCIFWVDASTRASTVQGLEKISEELNDNNQVLPDSDARIAFAKRKLSTGNLKWLLVFDNYDDPTAFDLRDYIPNSTLGNVLITSRSTDTERIGPMVHISGMTEDEATQLLFKQLDILDDGTNQVAAADIVRRLGYLPLAIDQAGAYMKAECLPLAEFLSHYEQSARDILESVPSLWEYNEPVPNEDGERTADIMAKTVFTTWNLSFTLLKPSTPTGALKVTVLSLLAFFDEHEISEELFEVYYSANATNQQLEYMSLFTDEKQQWSSRKFDSLMREFSRLSLITSHDIERKETRYALVSLHPLVRDWINLRQDLDTHRANFTTFTRILAVSLSSKFWEDLYFDYGFRISIAERRRLEKHIIPWMNVFKRHKTNLRPTIIAPESGGDSAETAAEYLTAILLSEIGQLESSYEVFKWLWESCDTSDGQMLRIKCRAGNQEVLRLWGMGQIEQAKTQSREKYQFWKAVLGVDHSADDMLHASFITLVGSLVRTVYMQDKREIIDLCKCELERVPDDVQNLQKRHNILIEMLNAAGFLRQEDLRDSTLGVILDGAAVGRGNIIWSSDNWYDIVYWCIYYSNDLDLIEQLSSAAVKWAVDKYGPDNLEVLQFLILRSTALRKMKRLAEAEAMARDCIARLRNTSRGGYLYDDVYEVLGDILHDQGRYEEAYESFNIALLQTRGQNLGNQRLRLLGSCGNAAMEFNTALADAHFTLRLQLVKMTDNWGDIVENTIDLYGTKTAAQDALDVLIEGLEVYGLAIVYCKSNTPREALRAINATIHLEDSNSVGSLPEDELVYELLMKKIFHWYGFDLLMRMAIELLKTANVNAAEQAFRLANVAFERTANMDEPGILNFIRHVLIYAQRHFEADSDGQRVQVTVERAKLLLCGKRENGMDGLEDWWDRQTTPLLKLTKTRRKYRVGLRTIQRISDKFSRAVSFNPPGSSSSRSSPSLKRSLRSVHNVAASLAGPATSGSRDRGILRDIRA</sequence>
<accession>A0ACB9YNN0</accession>
<proteinExistence type="predicted"/>
<evidence type="ECO:0000313" key="1">
    <source>
        <dbReference type="EMBL" id="KAI4860991.1"/>
    </source>
</evidence>
<name>A0ACB9YNN0_9PEZI</name>
<organism evidence="1 2">
    <name type="scientific">Hypoxylon rubiginosum</name>
    <dbReference type="NCBI Taxonomy" id="110542"/>
    <lineage>
        <taxon>Eukaryota</taxon>
        <taxon>Fungi</taxon>
        <taxon>Dikarya</taxon>
        <taxon>Ascomycota</taxon>
        <taxon>Pezizomycotina</taxon>
        <taxon>Sordariomycetes</taxon>
        <taxon>Xylariomycetidae</taxon>
        <taxon>Xylariales</taxon>
        <taxon>Hypoxylaceae</taxon>
        <taxon>Hypoxylon</taxon>
    </lineage>
</organism>
<comment type="caution">
    <text evidence="1">The sequence shown here is derived from an EMBL/GenBank/DDBJ whole genome shotgun (WGS) entry which is preliminary data.</text>
</comment>
<evidence type="ECO:0000313" key="2">
    <source>
        <dbReference type="Proteomes" id="UP001497700"/>
    </source>
</evidence>
<dbReference type="EMBL" id="MU393566">
    <property type="protein sequence ID" value="KAI4860991.1"/>
    <property type="molecule type" value="Genomic_DNA"/>
</dbReference>
<protein>
    <submittedName>
        <fullName evidence="1">Uncharacterized protein</fullName>
    </submittedName>
</protein>
<keyword evidence="2" id="KW-1185">Reference proteome</keyword>